<dbReference type="InterPro" id="IPR013097">
    <property type="entry name" value="Dabb"/>
</dbReference>
<evidence type="ECO:0000313" key="2">
    <source>
        <dbReference type="EMBL" id="SHN33328.1"/>
    </source>
</evidence>
<dbReference type="Gene3D" id="3.30.70.100">
    <property type="match status" value="1"/>
</dbReference>
<sequence>MIVNVLRFAFRPGTTEQRQAEVLAAMRRTASVEAAEFGTVGRDLGDPAEGFTHAYSVGVADVDAMERYMNDPVHIAGDPEILPYLTRLSAVRFTDDPDPAVGARVAALHQAKLAAYPDLEKLLEEAARGDAEDAPGA</sequence>
<proteinExistence type="predicted"/>
<dbReference type="Pfam" id="PF07876">
    <property type="entry name" value="Dabb"/>
    <property type="match status" value="1"/>
</dbReference>
<dbReference type="SMART" id="SM00886">
    <property type="entry name" value="Dabb"/>
    <property type="match status" value="1"/>
</dbReference>
<evidence type="ECO:0000259" key="1">
    <source>
        <dbReference type="PROSITE" id="PS51502"/>
    </source>
</evidence>
<dbReference type="EMBL" id="FRBI01000039">
    <property type="protein sequence ID" value="SHN33328.1"/>
    <property type="molecule type" value="Genomic_DNA"/>
</dbReference>
<dbReference type="AlphaFoldDB" id="A0A1M7QP99"/>
<dbReference type="Proteomes" id="UP000184111">
    <property type="component" value="Unassembled WGS sequence"/>
</dbReference>
<dbReference type="SUPFAM" id="SSF54909">
    <property type="entry name" value="Dimeric alpha+beta barrel"/>
    <property type="match status" value="1"/>
</dbReference>
<keyword evidence="3" id="KW-1185">Reference proteome</keyword>
<dbReference type="InterPro" id="IPR011008">
    <property type="entry name" value="Dimeric_a/b-barrel"/>
</dbReference>
<name>A0A1M7QP99_9ACTN</name>
<organism evidence="2 3">
    <name type="scientific">Actinacidiphila paucisporea</name>
    <dbReference type="NCBI Taxonomy" id="310782"/>
    <lineage>
        <taxon>Bacteria</taxon>
        <taxon>Bacillati</taxon>
        <taxon>Actinomycetota</taxon>
        <taxon>Actinomycetes</taxon>
        <taxon>Kitasatosporales</taxon>
        <taxon>Streptomycetaceae</taxon>
        <taxon>Actinacidiphila</taxon>
    </lineage>
</organism>
<evidence type="ECO:0000313" key="3">
    <source>
        <dbReference type="Proteomes" id="UP000184111"/>
    </source>
</evidence>
<protein>
    <submittedName>
        <fullName evidence="2">Stress responsive A/B Barrel Domain</fullName>
    </submittedName>
</protein>
<dbReference type="OrthoDB" id="5518399at2"/>
<reference evidence="2 3" key="1">
    <citation type="submission" date="2016-11" db="EMBL/GenBank/DDBJ databases">
        <authorList>
            <person name="Jaros S."/>
            <person name="Januszkiewicz K."/>
            <person name="Wedrychowicz H."/>
        </authorList>
    </citation>
    <scope>NUCLEOTIDE SEQUENCE [LARGE SCALE GENOMIC DNA]</scope>
    <source>
        <strain evidence="2 3">CGMCC 4.2025</strain>
    </source>
</reference>
<gene>
    <name evidence="2" type="ORF">SAMN05216499_13919</name>
</gene>
<feature type="domain" description="Stress-response A/B barrel" evidence="1">
    <location>
        <begin position="2"/>
        <end position="93"/>
    </location>
</feature>
<dbReference type="RefSeq" id="WP_073502728.1">
    <property type="nucleotide sequence ID" value="NZ_FRBI01000039.1"/>
</dbReference>
<dbReference type="PROSITE" id="PS51502">
    <property type="entry name" value="S_R_A_B_BARREL"/>
    <property type="match status" value="1"/>
</dbReference>
<accession>A0A1M7QP99</accession>